<dbReference type="GO" id="GO:0008270">
    <property type="term" value="F:zinc ion binding"/>
    <property type="evidence" value="ECO:0007669"/>
    <property type="project" value="InterPro"/>
</dbReference>
<name>A0A090MEC3_9HYPO</name>
<dbReference type="InterPro" id="IPR053187">
    <property type="entry name" value="Notoamide_regulator"/>
</dbReference>
<accession>A0A090MEC3</accession>
<dbReference type="CDD" id="cd12148">
    <property type="entry name" value="fungal_TF_MHR"/>
    <property type="match status" value="1"/>
</dbReference>
<dbReference type="GO" id="GO:0006351">
    <property type="term" value="P:DNA-templated transcription"/>
    <property type="evidence" value="ECO:0007669"/>
    <property type="project" value="InterPro"/>
</dbReference>
<feature type="domain" description="Xylanolytic transcriptional activator regulatory" evidence="2">
    <location>
        <begin position="173"/>
        <end position="437"/>
    </location>
</feature>
<reference evidence="3" key="1">
    <citation type="submission" date="2013-05" db="EMBL/GenBank/DDBJ databases">
        <title>Draft genome sequences of six wheat associated Fusarium spp. isolates.</title>
        <authorList>
            <person name="Moolhuijzen P.M."/>
            <person name="Manners J.M."/>
            <person name="Wilcox S."/>
            <person name="Bellgard M.I."/>
            <person name="Gardiner D.M."/>
        </authorList>
    </citation>
    <scope>NUCLEOTIDE SEQUENCE</scope>
    <source>
        <strain evidence="3">CS3069</strain>
    </source>
</reference>
<dbReference type="PANTHER" id="PTHR47256:SF1">
    <property type="entry name" value="ZN(II)2CYS6 TRANSCRIPTION FACTOR (EUROFUNG)"/>
    <property type="match status" value="1"/>
</dbReference>
<dbReference type="EMBL" id="CBMI010004222">
    <property type="protein sequence ID" value="CEG05503.1"/>
    <property type="molecule type" value="Genomic_DNA"/>
</dbReference>
<dbReference type="InterPro" id="IPR007219">
    <property type="entry name" value="XnlR_reg_dom"/>
</dbReference>
<dbReference type="AlphaFoldDB" id="A0A090MEC3"/>
<comment type="caution">
    <text evidence="3">The sequence shown here is derived from an EMBL/GenBank/DDBJ whole genome shotgun (WGS) entry which is preliminary data.</text>
</comment>
<organism evidence="3">
    <name type="scientific">Fusarium clavum</name>
    <dbReference type="NCBI Taxonomy" id="2594811"/>
    <lineage>
        <taxon>Eukaryota</taxon>
        <taxon>Fungi</taxon>
        <taxon>Dikarya</taxon>
        <taxon>Ascomycota</taxon>
        <taxon>Pezizomycotina</taxon>
        <taxon>Sordariomycetes</taxon>
        <taxon>Hypocreomycetidae</taxon>
        <taxon>Hypocreales</taxon>
        <taxon>Nectriaceae</taxon>
        <taxon>Fusarium</taxon>
        <taxon>Fusarium incarnatum-equiseti species complex</taxon>
    </lineage>
</organism>
<evidence type="ECO:0000259" key="2">
    <source>
        <dbReference type="Pfam" id="PF04082"/>
    </source>
</evidence>
<keyword evidence="1" id="KW-0539">Nucleus</keyword>
<evidence type="ECO:0000256" key="1">
    <source>
        <dbReference type="ARBA" id="ARBA00023242"/>
    </source>
</evidence>
<sequence>MKRKNDLLEERMVDHENLYDSLKTRQPDEAQEILRRIRAGNNIKSVTENFQEGGLLLQLTSPTASHAPLSTSPGATPSNTVTENTVTNSLGSASSQAHYLGSGQRFIHCDPPRARLTSRNEHPEYIFEKNWRDTQHRYAEDAVFVDLPGYTLPLSRWTTVSNDDTFLSHLLLLFWTWDTIGNRVIDRTMFEEDLKALNPNAPNQPNELRFCSPFLVNALLAVSCLHTTNQAAFLQSNDPSTRGQAFAREAARLLPLEDTDPSLTVAQGLTLMNAYEAALGNGETALSYHSRMQARYLALRLDDMQRSTDAAIAGARQRREAYALSLISWGFYVWDWKLMHGLCRRLIIKKPNRPKTWYDEAASPLCKRDNPDYWWFPYPVSVVPQKSWKREIFAAECDLAELTEQVLEFLIPLEDSVAPRRNIKRAIELYTKIVKWKFSLPERLRVENAVLPAVIILHLTAELIIVGMLRPFEGLSKDEFGPFDPVTTSYAHASNAISAIWHFRALYTLRNEPWIIQASSVCAFRVLLDIDSSPIQLETFVKACQALVELGESFPVAKDVILSLESVVKKQRLRIRSCAQEQLSNQMEDEDNGMDSTVVKIMDHNVVVRSRQWLQ</sequence>
<proteinExistence type="predicted"/>
<dbReference type="Pfam" id="PF04082">
    <property type="entry name" value="Fungal_trans"/>
    <property type="match status" value="1"/>
</dbReference>
<protein>
    <submittedName>
        <fullName evidence="3">WGS project CBMI000000000 data, contig CS3069_c004224</fullName>
    </submittedName>
</protein>
<dbReference type="GO" id="GO:0003677">
    <property type="term" value="F:DNA binding"/>
    <property type="evidence" value="ECO:0007669"/>
    <property type="project" value="InterPro"/>
</dbReference>
<dbReference type="PANTHER" id="PTHR47256">
    <property type="entry name" value="ZN(II)2CYS6 TRANSCRIPTION FACTOR (EUROFUNG)-RELATED"/>
    <property type="match status" value="1"/>
</dbReference>
<gene>
    <name evidence="3" type="ORF">BN850_0118560</name>
</gene>
<evidence type="ECO:0000313" key="3">
    <source>
        <dbReference type="EMBL" id="CEG05503.1"/>
    </source>
</evidence>